<evidence type="ECO:0000256" key="4">
    <source>
        <dbReference type="ARBA" id="ARBA00022989"/>
    </source>
</evidence>
<dbReference type="GeneID" id="84906985"/>
<evidence type="ECO:0000256" key="3">
    <source>
        <dbReference type="ARBA" id="ARBA00022692"/>
    </source>
</evidence>
<keyword evidence="7" id="KW-0997">Cell inner membrane</keyword>
<reference evidence="8 9" key="1">
    <citation type="journal article" date="2021" name="Pathogens">
        <title>Isolation and Characterization of Kingella bonacorsii sp. nov., A Novel Kingella Species Detected in a Stable Periodontitis Subject.</title>
        <authorList>
            <person name="Antezack A."/>
            <person name="Boxberger M."/>
            <person name="Rolland C."/>
            <person name="Monnet-Corti V."/>
            <person name="La Scola B."/>
        </authorList>
    </citation>
    <scope>NUCLEOTIDE SEQUENCE [LARGE SCALE GENOMIC DNA]</scope>
    <source>
        <strain evidence="8 9">Marseille-Q4569</strain>
    </source>
</reference>
<keyword evidence="2 7" id="KW-0132">Cell division</keyword>
<organism evidence="8 9">
    <name type="scientific">Kingella bonacorsii</name>
    <dbReference type="NCBI Taxonomy" id="2796361"/>
    <lineage>
        <taxon>Bacteria</taxon>
        <taxon>Pseudomonadati</taxon>
        <taxon>Pseudomonadota</taxon>
        <taxon>Betaproteobacteria</taxon>
        <taxon>Neisseriales</taxon>
        <taxon>Neisseriaceae</taxon>
        <taxon>Kingella</taxon>
    </lineage>
</organism>
<dbReference type="InterPro" id="IPR023081">
    <property type="entry name" value="Cell_div_FtsB"/>
</dbReference>
<dbReference type="PANTHER" id="PTHR37485:SF1">
    <property type="entry name" value="CELL DIVISION PROTEIN FTSB"/>
    <property type="match status" value="1"/>
</dbReference>
<dbReference type="RefSeq" id="WP_003794245.1">
    <property type="nucleotide sequence ID" value="NZ_JAEHNZ010000001.1"/>
</dbReference>
<proteinExistence type="inferred from homology"/>
<evidence type="ECO:0000256" key="2">
    <source>
        <dbReference type="ARBA" id="ARBA00022618"/>
    </source>
</evidence>
<keyword evidence="7" id="KW-0175">Coiled coil</keyword>
<evidence type="ECO:0000313" key="9">
    <source>
        <dbReference type="Proteomes" id="UP000614058"/>
    </source>
</evidence>
<evidence type="ECO:0000313" key="8">
    <source>
        <dbReference type="EMBL" id="MBK0395827.1"/>
    </source>
</evidence>
<dbReference type="Pfam" id="PF04977">
    <property type="entry name" value="DivIC"/>
    <property type="match status" value="1"/>
</dbReference>
<comment type="function">
    <text evidence="7">Essential cell division protein. May link together the upstream cell division proteins, which are predominantly cytoplasmic, with the downstream cell division proteins, which are predominantly periplasmic.</text>
</comment>
<gene>
    <name evidence="7" type="primary">ftsB</name>
    <name evidence="8" type="ORF">JDW22_04325</name>
</gene>
<feature type="topological domain" description="Cytoplasmic" evidence="7">
    <location>
        <begin position="1"/>
        <end position="3"/>
    </location>
</feature>
<dbReference type="EMBL" id="JAEHNZ010000001">
    <property type="protein sequence ID" value="MBK0395827.1"/>
    <property type="molecule type" value="Genomic_DNA"/>
</dbReference>
<comment type="similarity">
    <text evidence="7">Belongs to the FtsB family.</text>
</comment>
<evidence type="ECO:0000256" key="7">
    <source>
        <dbReference type="HAMAP-Rule" id="MF_00599"/>
    </source>
</evidence>
<comment type="subunit">
    <text evidence="7">Part of a complex composed of FtsB, FtsL and FtsQ.</text>
</comment>
<keyword evidence="6 7" id="KW-0131">Cell cycle</keyword>
<dbReference type="Proteomes" id="UP000614058">
    <property type="component" value="Unassembled WGS sequence"/>
</dbReference>
<protein>
    <recommendedName>
        <fullName evidence="7">Cell division protein FtsB</fullName>
    </recommendedName>
</protein>
<dbReference type="PANTHER" id="PTHR37485">
    <property type="entry name" value="CELL DIVISION PROTEIN FTSB"/>
    <property type="match status" value="1"/>
</dbReference>
<dbReference type="HAMAP" id="MF_00599">
    <property type="entry name" value="FtsB"/>
    <property type="match status" value="1"/>
</dbReference>
<accession>A0ABS1BRJ0</accession>
<evidence type="ECO:0000256" key="1">
    <source>
        <dbReference type="ARBA" id="ARBA00022475"/>
    </source>
</evidence>
<feature type="coiled-coil region" evidence="7">
    <location>
        <begin position="23"/>
        <end position="71"/>
    </location>
</feature>
<dbReference type="InterPro" id="IPR007060">
    <property type="entry name" value="FtsL/DivIC"/>
</dbReference>
<keyword evidence="3 7" id="KW-0812">Transmembrane</keyword>
<name>A0ABS1BRJ0_9NEIS</name>
<feature type="topological domain" description="Periplasmic" evidence="7">
    <location>
        <begin position="22"/>
        <end position="91"/>
    </location>
</feature>
<evidence type="ECO:0000256" key="5">
    <source>
        <dbReference type="ARBA" id="ARBA00023136"/>
    </source>
</evidence>
<keyword evidence="1 7" id="KW-1003">Cell membrane</keyword>
<keyword evidence="9" id="KW-1185">Reference proteome</keyword>
<keyword evidence="5 7" id="KW-0472">Membrane</keyword>
<evidence type="ECO:0000256" key="6">
    <source>
        <dbReference type="ARBA" id="ARBA00023306"/>
    </source>
</evidence>
<comment type="caution">
    <text evidence="8">The sequence shown here is derived from an EMBL/GenBank/DDBJ whole genome shotgun (WGS) entry which is preliminary data.</text>
</comment>
<keyword evidence="4 7" id="KW-1133">Transmembrane helix</keyword>
<sequence>MKWITWGLLITLAGLQYKIWLHNGGLRSQYAQMQQQAESIKRENAVIRHDNAMLRAQVDDLQNGYEALSELARSELGYIEEGETYYNLKRE</sequence>
<comment type="subcellular location">
    <subcellularLocation>
        <location evidence="7">Cell inner membrane</location>
        <topology evidence="7">Single-pass type II membrane protein</topology>
    </subcellularLocation>
    <text evidence="7">Localizes to the division septum.</text>
</comment>